<evidence type="ECO:0000256" key="3">
    <source>
        <dbReference type="ARBA" id="ARBA00022694"/>
    </source>
</evidence>
<evidence type="ECO:0000256" key="7">
    <source>
        <dbReference type="ARBA" id="ARBA00022842"/>
    </source>
</evidence>
<evidence type="ECO:0000313" key="13">
    <source>
        <dbReference type="EMBL" id="OGG07996.1"/>
    </source>
</evidence>
<comment type="caution">
    <text evidence="13">The sequence shown here is derived from an EMBL/GenBank/DDBJ whole genome shotgun (WGS) entry which is preliminary data.</text>
</comment>
<dbReference type="CDD" id="cd00077">
    <property type="entry name" value="HDc"/>
    <property type="match status" value="1"/>
</dbReference>
<keyword evidence="4" id="KW-0548">Nucleotidyltransferase</keyword>
<sequence length="457" mass="52090">MTKKFNIPKTVKTVMDKMKKAGYEIHAVGGCVRDMLLAKTTKDWDFTTNAKPPQIQELFPESFYDNKFGTVGIPVKLTGGDRAFIYEITTYRSERGYSDFRHPDDIIFGDKLEEDLKRRDFTVNALAFDGETITDLFNGIDDLKKRILRAVGEADKRFREDALRMLRAVRLSVQLDFSIEQNTAAAIVKNAYLINKISFERVRDELLKILSLKGAAGGIIILRETGLLAQILPELEKCFGIPQKSPKRHHIYDVGTHLVKSLEYCPSDDKIVRMATLLHDVGKAVTFQKTLEGVITFYNHEIVSASIAGNIARRLKLSKKDTEKLANLVRYHQFTVDERQTDSALRRFIRNVKPENIQDMLDLRTADRLGGGARETSWRLELFKKRLIEVQKQPFTVSDLKIDGHDVMKIYKTGPGPLVGKVLDMVFNDVIAGKLPNEREILLSRITNLKKETEMKI</sequence>
<evidence type="ECO:0000256" key="1">
    <source>
        <dbReference type="ARBA" id="ARBA00001946"/>
    </source>
</evidence>
<dbReference type="GO" id="GO:0016779">
    <property type="term" value="F:nucleotidyltransferase activity"/>
    <property type="evidence" value="ECO:0007669"/>
    <property type="project" value="UniProtKB-KW"/>
</dbReference>
<dbReference type="Proteomes" id="UP000177354">
    <property type="component" value="Unassembled WGS sequence"/>
</dbReference>
<dbReference type="AlphaFoldDB" id="A0A1F5Z6D1"/>
<feature type="domain" description="CCA-adding enzyme C-terminal" evidence="12">
    <location>
        <begin position="309"/>
        <end position="444"/>
    </location>
</feature>
<comment type="similarity">
    <text evidence="9">Belongs to the tRNA nucleotidyltransferase/poly(A) polymerase family.</text>
</comment>
<evidence type="ECO:0000256" key="5">
    <source>
        <dbReference type="ARBA" id="ARBA00022723"/>
    </source>
</evidence>
<evidence type="ECO:0000256" key="6">
    <source>
        <dbReference type="ARBA" id="ARBA00022741"/>
    </source>
</evidence>
<feature type="domain" description="tRNA nucleotidyltransferase/poly(A) polymerase RNA and SrmB- binding" evidence="11">
    <location>
        <begin position="176"/>
        <end position="237"/>
    </location>
</feature>
<dbReference type="NCBIfam" id="TIGR00277">
    <property type="entry name" value="HDIG"/>
    <property type="match status" value="1"/>
</dbReference>
<evidence type="ECO:0008006" key="15">
    <source>
        <dbReference type="Google" id="ProtNLM"/>
    </source>
</evidence>
<gene>
    <name evidence="13" type="ORF">A2777_01225</name>
</gene>
<evidence type="ECO:0000256" key="2">
    <source>
        <dbReference type="ARBA" id="ARBA00022679"/>
    </source>
</evidence>
<dbReference type="InterPro" id="IPR032810">
    <property type="entry name" value="CCA-adding_enz_C"/>
</dbReference>
<reference evidence="13 14" key="1">
    <citation type="journal article" date="2016" name="Nat. Commun.">
        <title>Thousands of microbial genomes shed light on interconnected biogeochemical processes in an aquifer system.</title>
        <authorList>
            <person name="Anantharaman K."/>
            <person name="Brown C.T."/>
            <person name="Hug L.A."/>
            <person name="Sharon I."/>
            <person name="Castelle C.J."/>
            <person name="Probst A.J."/>
            <person name="Thomas B.C."/>
            <person name="Singh A."/>
            <person name="Wilkins M.J."/>
            <person name="Karaoz U."/>
            <person name="Brodie E.L."/>
            <person name="Williams K.H."/>
            <person name="Hubbard S.S."/>
            <person name="Banfield J.F."/>
        </authorList>
    </citation>
    <scope>NUCLEOTIDE SEQUENCE [LARGE SCALE GENOMIC DNA]</scope>
</reference>
<evidence type="ECO:0000259" key="11">
    <source>
        <dbReference type="Pfam" id="PF12627"/>
    </source>
</evidence>
<keyword evidence="6" id="KW-0547">Nucleotide-binding</keyword>
<accession>A0A1F5Z6D1</accession>
<keyword evidence="7" id="KW-0460">Magnesium</keyword>
<dbReference type="SUPFAM" id="SSF81301">
    <property type="entry name" value="Nucleotidyltransferase"/>
    <property type="match status" value="1"/>
</dbReference>
<dbReference type="Pfam" id="PF12627">
    <property type="entry name" value="PolyA_pol_RNAbd"/>
    <property type="match status" value="1"/>
</dbReference>
<dbReference type="GO" id="GO:0008033">
    <property type="term" value="P:tRNA processing"/>
    <property type="evidence" value="ECO:0007669"/>
    <property type="project" value="UniProtKB-KW"/>
</dbReference>
<dbReference type="InterPro" id="IPR003607">
    <property type="entry name" value="HD/PDEase_dom"/>
</dbReference>
<dbReference type="SUPFAM" id="SSF81891">
    <property type="entry name" value="Poly A polymerase C-terminal region-like"/>
    <property type="match status" value="1"/>
</dbReference>
<feature type="domain" description="Poly A polymerase head" evidence="10">
    <location>
        <begin position="27"/>
        <end position="149"/>
    </location>
</feature>
<dbReference type="Gene3D" id="3.30.460.10">
    <property type="entry name" value="Beta Polymerase, domain 2"/>
    <property type="match status" value="1"/>
</dbReference>
<dbReference type="GO" id="GO:0000049">
    <property type="term" value="F:tRNA binding"/>
    <property type="evidence" value="ECO:0007669"/>
    <property type="project" value="TreeGrafter"/>
</dbReference>
<dbReference type="PANTHER" id="PTHR46173:SF1">
    <property type="entry name" value="CCA TRNA NUCLEOTIDYLTRANSFERASE 1, MITOCHONDRIAL"/>
    <property type="match status" value="1"/>
</dbReference>
<dbReference type="InterPro" id="IPR032828">
    <property type="entry name" value="PolyA_RNA-bd"/>
</dbReference>
<organism evidence="13 14">
    <name type="scientific">Candidatus Gottesmanbacteria bacterium RIFCSPHIGHO2_01_FULL_40_15</name>
    <dbReference type="NCBI Taxonomy" id="1798376"/>
    <lineage>
        <taxon>Bacteria</taxon>
        <taxon>Candidatus Gottesmaniibacteriota</taxon>
    </lineage>
</organism>
<dbReference type="InterPro" id="IPR043519">
    <property type="entry name" value="NT_sf"/>
</dbReference>
<dbReference type="Gene3D" id="1.10.3090.10">
    <property type="entry name" value="cca-adding enzyme, domain 2"/>
    <property type="match status" value="1"/>
</dbReference>
<proteinExistence type="inferred from homology"/>
<dbReference type="InterPro" id="IPR050264">
    <property type="entry name" value="Bact_CCA-adding_enz_type3_sf"/>
</dbReference>
<keyword evidence="2 9" id="KW-0808">Transferase</keyword>
<dbReference type="CDD" id="cd05398">
    <property type="entry name" value="NT_ClassII-CCAase"/>
    <property type="match status" value="1"/>
</dbReference>
<evidence type="ECO:0000256" key="4">
    <source>
        <dbReference type="ARBA" id="ARBA00022695"/>
    </source>
</evidence>
<comment type="cofactor">
    <cofactor evidence="1">
        <name>Mg(2+)</name>
        <dbReference type="ChEBI" id="CHEBI:18420"/>
    </cofactor>
</comment>
<dbReference type="Pfam" id="PF01743">
    <property type="entry name" value="PolyA_pol"/>
    <property type="match status" value="1"/>
</dbReference>
<evidence type="ECO:0000313" key="14">
    <source>
        <dbReference type="Proteomes" id="UP000177354"/>
    </source>
</evidence>
<dbReference type="Gene3D" id="1.10.246.80">
    <property type="match status" value="1"/>
</dbReference>
<evidence type="ECO:0000256" key="8">
    <source>
        <dbReference type="ARBA" id="ARBA00022884"/>
    </source>
</evidence>
<dbReference type="EMBL" id="MFJF01000005">
    <property type="protein sequence ID" value="OGG07996.1"/>
    <property type="molecule type" value="Genomic_DNA"/>
</dbReference>
<dbReference type="PANTHER" id="PTHR46173">
    <property type="entry name" value="CCA TRNA NUCLEOTIDYLTRANSFERASE 1, MITOCHONDRIAL"/>
    <property type="match status" value="1"/>
</dbReference>
<dbReference type="InterPro" id="IPR006675">
    <property type="entry name" value="HDIG_dom"/>
</dbReference>
<name>A0A1F5Z6D1_9BACT</name>
<evidence type="ECO:0000259" key="12">
    <source>
        <dbReference type="Pfam" id="PF13735"/>
    </source>
</evidence>
<dbReference type="GO" id="GO:0046872">
    <property type="term" value="F:metal ion binding"/>
    <property type="evidence" value="ECO:0007669"/>
    <property type="project" value="UniProtKB-KW"/>
</dbReference>
<evidence type="ECO:0000259" key="10">
    <source>
        <dbReference type="Pfam" id="PF01743"/>
    </source>
</evidence>
<dbReference type="Pfam" id="PF13735">
    <property type="entry name" value="tRNA_NucTran2_2"/>
    <property type="match status" value="1"/>
</dbReference>
<dbReference type="GO" id="GO:0000166">
    <property type="term" value="F:nucleotide binding"/>
    <property type="evidence" value="ECO:0007669"/>
    <property type="project" value="UniProtKB-KW"/>
</dbReference>
<keyword evidence="3" id="KW-0819">tRNA processing</keyword>
<dbReference type="InterPro" id="IPR002646">
    <property type="entry name" value="PolA_pol_head_dom"/>
</dbReference>
<keyword evidence="8 9" id="KW-0694">RNA-binding</keyword>
<evidence type="ECO:0000256" key="9">
    <source>
        <dbReference type="RuleBase" id="RU003953"/>
    </source>
</evidence>
<keyword evidence="5" id="KW-0479">Metal-binding</keyword>
<protein>
    <recommendedName>
        <fullName evidence="15">HD domain-containing protein</fullName>
    </recommendedName>
</protein>